<dbReference type="EMBL" id="BFFO01000001">
    <property type="protein sequence ID" value="GBG96080.1"/>
    <property type="molecule type" value="Genomic_DNA"/>
</dbReference>
<gene>
    <name evidence="1" type="ORF">NtB2_00184</name>
</gene>
<evidence type="ECO:0000313" key="2">
    <source>
        <dbReference type="Proteomes" id="UP000245021"/>
    </source>
</evidence>
<accession>A0A2R5HIE7</accession>
<reference evidence="1 2" key="1">
    <citation type="journal article" date="2018" name="Genome Announc.">
        <title>Draft Genome Sequence of Lactococcus sp. Strain NtB2 (JCM 32569), Isolated from the Gut of the Higher Termite Nasutitermes takasagoensis.</title>
        <authorList>
            <person name="Noda S."/>
            <person name="Aihara C."/>
            <person name="Yuki M."/>
            <person name="Ohkuma M."/>
        </authorList>
    </citation>
    <scope>NUCLEOTIDE SEQUENCE [LARGE SCALE GENOMIC DNA]</scope>
    <source>
        <strain evidence="1 2">NtB2</strain>
    </source>
</reference>
<protein>
    <submittedName>
        <fullName evidence="1">Uncharacterized protein</fullName>
    </submittedName>
</protein>
<dbReference type="AlphaFoldDB" id="A0A2R5HIE7"/>
<dbReference type="OrthoDB" id="3239338at2"/>
<dbReference type="RefSeq" id="WP_125194924.1">
    <property type="nucleotide sequence ID" value="NZ_BFFO01000001.1"/>
</dbReference>
<evidence type="ECO:0000313" key="1">
    <source>
        <dbReference type="EMBL" id="GBG96080.1"/>
    </source>
</evidence>
<keyword evidence="2" id="KW-1185">Reference proteome</keyword>
<organism evidence="1 2">
    <name type="scientific">Lactococcus termiticola</name>
    <dbReference type="NCBI Taxonomy" id="2169526"/>
    <lineage>
        <taxon>Bacteria</taxon>
        <taxon>Bacillati</taxon>
        <taxon>Bacillota</taxon>
        <taxon>Bacilli</taxon>
        <taxon>Lactobacillales</taxon>
        <taxon>Streptococcaceae</taxon>
        <taxon>Lactococcus</taxon>
    </lineage>
</organism>
<comment type="caution">
    <text evidence="1">The sequence shown here is derived from an EMBL/GenBank/DDBJ whole genome shotgun (WGS) entry which is preliminary data.</text>
</comment>
<dbReference type="Proteomes" id="UP000245021">
    <property type="component" value="Unassembled WGS sequence"/>
</dbReference>
<name>A0A2R5HIE7_9LACT</name>
<proteinExistence type="predicted"/>
<sequence length="83" mass="9740">MHKIVQPLVVFNIEARPAGLRANDARYFKNHYKHDLETFAVEERPEFLDFVKACLPERNLVLSSEALANETYWGKIWIPVVRK</sequence>